<keyword evidence="1" id="KW-0175">Coiled coil</keyword>
<evidence type="ECO:0000313" key="3">
    <source>
        <dbReference type="Proteomes" id="UP000681722"/>
    </source>
</evidence>
<feature type="non-terminal residue" evidence="2">
    <location>
        <position position="1"/>
    </location>
</feature>
<gene>
    <name evidence="2" type="ORF">SRO942_LOCUS49237</name>
</gene>
<protein>
    <submittedName>
        <fullName evidence="2">Uncharacterized protein</fullName>
    </submittedName>
</protein>
<dbReference type="PANTHER" id="PTHR45749:SF37">
    <property type="entry name" value="OS05G0311600 PROTEIN"/>
    <property type="match status" value="1"/>
</dbReference>
<dbReference type="Proteomes" id="UP000681722">
    <property type="component" value="Unassembled WGS sequence"/>
</dbReference>
<comment type="caution">
    <text evidence="2">The sequence shown here is derived from an EMBL/GenBank/DDBJ whole genome shotgun (WGS) entry which is preliminary data.</text>
</comment>
<dbReference type="AlphaFoldDB" id="A0A8S2ZAY9"/>
<sequence length="112" mass="12849">MMALRGHDAKDVRYLETDDEGRVFPVERIINASSLTLTTSQELLNRLENLVNKLQLDYSKLVGQAYDEANNMSGGITGLQTRLQAKAPHALYVWCHAHRRLLFYLYLVLNQE</sequence>
<organism evidence="2 3">
    <name type="scientific">Didymodactylos carnosus</name>
    <dbReference type="NCBI Taxonomy" id="1234261"/>
    <lineage>
        <taxon>Eukaryota</taxon>
        <taxon>Metazoa</taxon>
        <taxon>Spiralia</taxon>
        <taxon>Gnathifera</taxon>
        <taxon>Rotifera</taxon>
        <taxon>Eurotatoria</taxon>
        <taxon>Bdelloidea</taxon>
        <taxon>Philodinida</taxon>
        <taxon>Philodinidae</taxon>
        <taxon>Didymodactylos</taxon>
    </lineage>
</organism>
<dbReference type="PANTHER" id="PTHR45749">
    <property type="match status" value="1"/>
</dbReference>
<proteinExistence type="predicted"/>
<reference evidence="2" key="1">
    <citation type="submission" date="2021-02" db="EMBL/GenBank/DDBJ databases">
        <authorList>
            <person name="Nowell W R."/>
        </authorList>
    </citation>
    <scope>NUCLEOTIDE SEQUENCE</scope>
</reference>
<feature type="coiled-coil region" evidence="1">
    <location>
        <begin position="37"/>
        <end position="64"/>
    </location>
</feature>
<dbReference type="OrthoDB" id="8045002at2759"/>
<dbReference type="EMBL" id="CAJOBC010130828">
    <property type="protein sequence ID" value="CAF4612180.1"/>
    <property type="molecule type" value="Genomic_DNA"/>
</dbReference>
<name>A0A8S2ZAY9_9BILA</name>
<evidence type="ECO:0000313" key="2">
    <source>
        <dbReference type="EMBL" id="CAF4612180.1"/>
    </source>
</evidence>
<evidence type="ECO:0000256" key="1">
    <source>
        <dbReference type="SAM" id="Coils"/>
    </source>
</evidence>
<accession>A0A8S2ZAY9</accession>